<dbReference type="Pfam" id="PF00296">
    <property type="entry name" value="Bac_luciferase"/>
    <property type="match status" value="1"/>
</dbReference>
<dbReference type="SUPFAM" id="SSF51679">
    <property type="entry name" value="Bacterial luciferase-like"/>
    <property type="match status" value="1"/>
</dbReference>
<keyword evidence="2" id="KW-0288">FMN</keyword>
<evidence type="ECO:0000313" key="7">
    <source>
        <dbReference type="Proteomes" id="UP001304298"/>
    </source>
</evidence>
<dbReference type="EMBL" id="JAYFSI010000014">
    <property type="protein sequence ID" value="MEA5365981.1"/>
    <property type="molecule type" value="Genomic_DNA"/>
</dbReference>
<keyword evidence="7" id="KW-1185">Reference proteome</keyword>
<keyword evidence="4" id="KW-0503">Monooxygenase</keyword>
<sequence length="283" mass="29525">MQIGIGLPNQVRDMRPGLLPGWAARAEAAGFSTLGTVGRIAYPGVMDTVALAAAAGATSRIGLLSNVLLGTVWPPVLLAKEIAGIDGVSGGRVTLGIGIGGRPDDFVADGLGPKGLGKRIDADLEVYRDVWNGKPVGGGDNPAVPPGTREVPLLFGGFAPNALARMAKWGQGYIGGSMPAAMVADAFGKAREAWREGGRDGEPRLVAIVYFALGEPATGREKVGDYYSNMGEMAKVVVDNVRTTPETVRTAVREFADLGADELIFNPATDEIDDVERLAEIVL</sequence>
<comment type="caution">
    <text evidence="6">The sequence shown here is derived from an EMBL/GenBank/DDBJ whole genome shotgun (WGS) entry which is preliminary data.</text>
</comment>
<evidence type="ECO:0000259" key="5">
    <source>
        <dbReference type="Pfam" id="PF00296"/>
    </source>
</evidence>
<dbReference type="RefSeq" id="WP_323334919.1">
    <property type="nucleotide sequence ID" value="NZ_JAYFSI010000014.1"/>
</dbReference>
<dbReference type="Gene3D" id="3.20.20.30">
    <property type="entry name" value="Luciferase-like domain"/>
    <property type="match status" value="1"/>
</dbReference>
<evidence type="ECO:0000256" key="4">
    <source>
        <dbReference type="ARBA" id="ARBA00023033"/>
    </source>
</evidence>
<dbReference type="InterPro" id="IPR036661">
    <property type="entry name" value="Luciferase-like_sf"/>
</dbReference>
<organism evidence="6 7">
    <name type="scientific">Amycolatopsis heterodermiae</name>
    <dbReference type="NCBI Taxonomy" id="3110235"/>
    <lineage>
        <taxon>Bacteria</taxon>
        <taxon>Bacillati</taxon>
        <taxon>Actinomycetota</taxon>
        <taxon>Actinomycetes</taxon>
        <taxon>Pseudonocardiales</taxon>
        <taxon>Pseudonocardiaceae</taxon>
        <taxon>Amycolatopsis</taxon>
    </lineage>
</organism>
<dbReference type="InterPro" id="IPR011251">
    <property type="entry name" value="Luciferase-like_dom"/>
</dbReference>
<keyword evidence="1" id="KW-0285">Flavoprotein</keyword>
<feature type="domain" description="Luciferase-like" evidence="5">
    <location>
        <begin position="19"/>
        <end position="216"/>
    </location>
</feature>
<evidence type="ECO:0000313" key="6">
    <source>
        <dbReference type="EMBL" id="MEA5365981.1"/>
    </source>
</evidence>
<keyword evidence="3" id="KW-0560">Oxidoreductase</keyword>
<dbReference type="InterPro" id="IPR050172">
    <property type="entry name" value="SsuD_RutA_monooxygenase"/>
</dbReference>
<gene>
    <name evidence="6" type="ORF">VA596_41090</name>
</gene>
<evidence type="ECO:0000256" key="2">
    <source>
        <dbReference type="ARBA" id="ARBA00022643"/>
    </source>
</evidence>
<dbReference type="PANTHER" id="PTHR42847:SF4">
    <property type="entry name" value="ALKANESULFONATE MONOOXYGENASE-RELATED"/>
    <property type="match status" value="1"/>
</dbReference>
<evidence type="ECO:0000256" key="3">
    <source>
        <dbReference type="ARBA" id="ARBA00023002"/>
    </source>
</evidence>
<proteinExistence type="predicted"/>
<protein>
    <submittedName>
        <fullName evidence="6">LLM class flavin-dependent oxidoreductase</fullName>
    </submittedName>
</protein>
<dbReference type="PANTHER" id="PTHR42847">
    <property type="entry name" value="ALKANESULFONATE MONOOXYGENASE"/>
    <property type="match status" value="1"/>
</dbReference>
<reference evidence="6 7" key="1">
    <citation type="submission" date="2023-12" db="EMBL/GenBank/DDBJ databases">
        <title>Amycolatopsis sp. V23-08.</title>
        <authorList>
            <person name="Somphong A."/>
        </authorList>
    </citation>
    <scope>NUCLEOTIDE SEQUENCE [LARGE SCALE GENOMIC DNA]</scope>
    <source>
        <strain evidence="6 7">V23-08</strain>
    </source>
</reference>
<dbReference type="Proteomes" id="UP001304298">
    <property type="component" value="Unassembled WGS sequence"/>
</dbReference>
<evidence type="ECO:0000256" key="1">
    <source>
        <dbReference type="ARBA" id="ARBA00022630"/>
    </source>
</evidence>
<name>A0ABU5RI83_9PSEU</name>
<accession>A0ABU5RI83</accession>